<dbReference type="OrthoDB" id="47494at2759"/>
<comment type="cofactor">
    <cofactor evidence="1">
        <name>FAD</name>
        <dbReference type="ChEBI" id="CHEBI:57692"/>
    </cofactor>
</comment>
<dbReference type="PANTHER" id="PTHR47178">
    <property type="entry name" value="MONOOXYGENASE, FAD-BINDING"/>
    <property type="match status" value="1"/>
</dbReference>
<dbReference type="PANTHER" id="PTHR47178:SF6">
    <property type="entry name" value="FAD-BINDING DOMAIN-CONTAINING PROTEIN"/>
    <property type="match status" value="1"/>
</dbReference>
<comment type="caution">
    <text evidence="8">The sequence shown here is derived from an EMBL/GenBank/DDBJ whole genome shotgun (WGS) entry which is preliminary data.</text>
</comment>
<keyword evidence="6" id="KW-1133">Transmembrane helix</keyword>
<feature type="domain" description="FAD-binding" evidence="7">
    <location>
        <begin position="328"/>
        <end position="366"/>
    </location>
</feature>
<keyword evidence="3" id="KW-0274">FAD</keyword>
<accession>A0A139I1E3</accession>
<keyword evidence="9" id="KW-1185">Reference proteome</keyword>
<proteinExistence type="predicted"/>
<evidence type="ECO:0000313" key="8">
    <source>
        <dbReference type="EMBL" id="KXT08507.1"/>
    </source>
</evidence>
<dbReference type="STRING" id="113226.A0A139I1E3"/>
<evidence type="ECO:0000256" key="1">
    <source>
        <dbReference type="ARBA" id="ARBA00001974"/>
    </source>
</evidence>
<dbReference type="PRINTS" id="PR00420">
    <property type="entry name" value="RNGMNOXGNASE"/>
</dbReference>
<reference evidence="8 9" key="1">
    <citation type="submission" date="2015-07" db="EMBL/GenBank/DDBJ databases">
        <title>Comparative genomics of the Sigatoka disease complex on banana suggests a link between parallel evolutionary changes in Pseudocercospora fijiensis and Pseudocercospora eumusae and increased virulence on the banana host.</title>
        <authorList>
            <person name="Chang T.-C."/>
            <person name="Salvucci A."/>
            <person name="Crous P.W."/>
            <person name="Stergiopoulos I."/>
        </authorList>
    </citation>
    <scope>NUCLEOTIDE SEQUENCE [LARGE SCALE GENOMIC DNA]</scope>
    <source>
        <strain evidence="8 9">CBS 116634</strain>
    </source>
</reference>
<name>A0A139I1E3_9PEZI</name>
<dbReference type="GO" id="GO:0004497">
    <property type="term" value="F:monooxygenase activity"/>
    <property type="evidence" value="ECO:0007669"/>
    <property type="project" value="UniProtKB-KW"/>
</dbReference>
<dbReference type="SUPFAM" id="SSF51905">
    <property type="entry name" value="FAD/NAD(P)-binding domain"/>
    <property type="match status" value="1"/>
</dbReference>
<evidence type="ECO:0000256" key="2">
    <source>
        <dbReference type="ARBA" id="ARBA00022630"/>
    </source>
</evidence>
<evidence type="ECO:0000313" key="9">
    <source>
        <dbReference type="Proteomes" id="UP000073492"/>
    </source>
</evidence>
<evidence type="ECO:0000256" key="5">
    <source>
        <dbReference type="ARBA" id="ARBA00023033"/>
    </source>
</evidence>
<feature type="transmembrane region" description="Helical" evidence="6">
    <location>
        <begin position="418"/>
        <end position="437"/>
    </location>
</feature>
<keyword evidence="2" id="KW-0285">Flavoprotein</keyword>
<dbReference type="GO" id="GO:0071949">
    <property type="term" value="F:FAD binding"/>
    <property type="evidence" value="ECO:0007669"/>
    <property type="project" value="InterPro"/>
</dbReference>
<dbReference type="Pfam" id="PF01494">
    <property type="entry name" value="FAD_binding_3"/>
    <property type="match status" value="1"/>
</dbReference>
<evidence type="ECO:0000256" key="6">
    <source>
        <dbReference type="SAM" id="Phobius"/>
    </source>
</evidence>
<keyword evidence="5" id="KW-0503">Monooxygenase</keyword>
<protein>
    <recommendedName>
        <fullName evidence="7">FAD-binding domain-containing protein</fullName>
    </recommendedName>
</protein>
<keyword evidence="4" id="KW-0560">Oxidoreductase</keyword>
<dbReference type="Pfam" id="PF13450">
    <property type="entry name" value="NAD_binding_8"/>
    <property type="match status" value="1"/>
</dbReference>
<dbReference type="InterPro" id="IPR036188">
    <property type="entry name" value="FAD/NAD-bd_sf"/>
</dbReference>
<sequence>MATLESDTKRSIRVAIIGAGLSGLTLANGLLRDTLQRYDVQVYERDTVAFTSERGGYQIRIGAPGLEALKRCSDDELWASLSTTWAGDEAEAPALVDPNFGLQLRLADLKLYPSSRPVPRHALRAALLGPLLAQDRVHFSHEFDNFELISEDGPTGVKVHFNGQQSVLADILIAADGSRSKVNRQVGLNNKVKLDGWHLFQSRQIINKDVRSRLPKSLLDCGSVLFLGGLKASGFASVYDTKVDTTGSENDTSTLFWACLVPGERGKEWLKRSHNDPQRALTYLIEYLREELGYGESLPFIMKSATEHLREGLVTSSVKPLKDWRNGEARHARIILLGDAVHPMTPGRGMGANQALQDASQLIKRFHEIQWADALPSDEELSSLVSNFDREMYDRAFKMVKASEDVTSLDLSKTSGKILIRAVGVLLMVLGWGASVLEMVGLRKAQRLDFSSHAL</sequence>
<dbReference type="EMBL" id="LFZO01000436">
    <property type="protein sequence ID" value="KXT08507.1"/>
    <property type="molecule type" value="Genomic_DNA"/>
</dbReference>
<dbReference type="AlphaFoldDB" id="A0A139I1E3"/>
<dbReference type="Gene3D" id="3.50.50.60">
    <property type="entry name" value="FAD/NAD(P)-binding domain"/>
    <property type="match status" value="1"/>
</dbReference>
<keyword evidence="6" id="KW-0472">Membrane</keyword>
<organism evidence="8 9">
    <name type="scientific">Pseudocercospora musae</name>
    <dbReference type="NCBI Taxonomy" id="113226"/>
    <lineage>
        <taxon>Eukaryota</taxon>
        <taxon>Fungi</taxon>
        <taxon>Dikarya</taxon>
        <taxon>Ascomycota</taxon>
        <taxon>Pezizomycotina</taxon>
        <taxon>Dothideomycetes</taxon>
        <taxon>Dothideomycetidae</taxon>
        <taxon>Mycosphaerellales</taxon>
        <taxon>Mycosphaerellaceae</taxon>
        <taxon>Pseudocercospora</taxon>
    </lineage>
</organism>
<evidence type="ECO:0000256" key="4">
    <source>
        <dbReference type="ARBA" id="ARBA00023002"/>
    </source>
</evidence>
<evidence type="ECO:0000256" key="3">
    <source>
        <dbReference type="ARBA" id="ARBA00022827"/>
    </source>
</evidence>
<evidence type="ECO:0000259" key="7">
    <source>
        <dbReference type="Pfam" id="PF01494"/>
    </source>
</evidence>
<dbReference type="Proteomes" id="UP000073492">
    <property type="component" value="Unassembled WGS sequence"/>
</dbReference>
<keyword evidence="6" id="KW-0812">Transmembrane</keyword>
<dbReference type="InterPro" id="IPR002938">
    <property type="entry name" value="FAD-bd"/>
</dbReference>
<gene>
    <name evidence="8" type="ORF">AC579_9217</name>
</gene>